<evidence type="ECO:0000256" key="8">
    <source>
        <dbReference type="ARBA" id="ARBA00023242"/>
    </source>
</evidence>
<dbReference type="Gene3D" id="1.10.10.10">
    <property type="entry name" value="Winged helix-like DNA-binding domain superfamily/Winged helix DNA-binding domain"/>
    <property type="match status" value="2"/>
</dbReference>
<dbReference type="Proteomes" id="UP000030746">
    <property type="component" value="Unassembled WGS sequence"/>
</dbReference>
<dbReference type="GO" id="GO:0000978">
    <property type="term" value="F:RNA polymerase II cis-regulatory region sequence-specific DNA binding"/>
    <property type="evidence" value="ECO:0007669"/>
    <property type="project" value="InterPro"/>
</dbReference>
<organism evidence="13 14">
    <name type="scientific">Lottia gigantea</name>
    <name type="common">Giant owl limpet</name>
    <dbReference type="NCBI Taxonomy" id="225164"/>
    <lineage>
        <taxon>Eukaryota</taxon>
        <taxon>Metazoa</taxon>
        <taxon>Spiralia</taxon>
        <taxon>Lophotrochozoa</taxon>
        <taxon>Mollusca</taxon>
        <taxon>Gastropoda</taxon>
        <taxon>Patellogastropoda</taxon>
        <taxon>Lottioidea</taxon>
        <taxon>Lottiidae</taxon>
        <taxon>Lottia</taxon>
    </lineage>
</organism>
<reference evidence="13 14" key="1">
    <citation type="journal article" date="2013" name="Nature">
        <title>Insights into bilaterian evolution from three spiralian genomes.</title>
        <authorList>
            <person name="Simakov O."/>
            <person name="Marletaz F."/>
            <person name="Cho S.J."/>
            <person name="Edsinger-Gonzales E."/>
            <person name="Havlak P."/>
            <person name="Hellsten U."/>
            <person name="Kuo D.H."/>
            <person name="Larsson T."/>
            <person name="Lv J."/>
            <person name="Arendt D."/>
            <person name="Savage R."/>
            <person name="Osoegawa K."/>
            <person name="de Jong P."/>
            <person name="Grimwood J."/>
            <person name="Chapman J.A."/>
            <person name="Shapiro H."/>
            <person name="Aerts A."/>
            <person name="Otillar R.P."/>
            <person name="Terry A.Y."/>
            <person name="Boore J.L."/>
            <person name="Grigoriev I.V."/>
            <person name="Lindberg D.R."/>
            <person name="Seaver E.C."/>
            <person name="Weisblat D.A."/>
            <person name="Putnam N.H."/>
            <person name="Rokhsar D.S."/>
        </authorList>
    </citation>
    <scope>NUCLEOTIDE SEQUENCE [LARGE SCALE GENOMIC DNA]</scope>
</reference>
<evidence type="ECO:0000256" key="11">
    <source>
        <dbReference type="SAM" id="MobiDB-lite"/>
    </source>
</evidence>
<evidence type="ECO:0000256" key="10">
    <source>
        <dbReference type="RuleBase" id="RU003796"/>
    </source>
</evidence>
<evidence type="ECO:0000313" key="13">
    <source>
        <dbReference type="EMBL" id="ESO84849.1"/>
    </source>
</evidence>
<dbReference type="OrthoDB" id="5318at2759"/>
<dbReference type="RefSeq" id="XP_009064469.1">
    <property type="nucleotide sequence ID" value="XM_009066221.1"/>
</dbReference>
<sequence length="889" mass="99321">MADVTEKILSAKLRATLTESEDDSDNEVRHISERIPFNRNTNNNNVDRSGDVSNKFNARPLNKDKENSPKILRIKSRRHLERNDSSDNIVVDRPVTPVKDSDQPEIPQAPLTPTTNLKMLFSAVSPEIRKMQDQKRQEESLSETPPPESEDSKDDIIFSSQESDSGKPGGSRKEKSLGLLCQKFLQRYPEYPKCHLEVCLDEVAKDLNVERRRIYDIVNVLESVEIVSRIAKNKYAWHGKTNLVTTLTKLKMLAEKEGFGDQIEKVKEQECYKEFNCHKDIELLDKTFMQKDKSLGIMSQKFLMLFLISKPKTVNLDISAKILIGDPTVARNESSKFKTKIRRLYDIANILTSLNLIRKVHVTEIRGRKPAFRYIGPDVDTDTDVSVCCSDGIHRPTSRHSLLDCIRNKEIANLMAPSRYIPIKPALGKKYKSEILPPVPKSDVPKRFSRHASFDMICEAAEKERSKLYGRSSEPSSPVKKLDFNNVEDDEIPEKTVSKEPSVADSARKKIFVYNTGQISVCQSPLKNTTAAKKQEKVVVRPTTGVPQGTSPTIIPLTQQQINAVLKSLNVPVTRQKTSATLVDACTQSSPSFPKIQNEITDVEHRSASPEFNMAVQNETTPSTTTDYMRGLKRGLDRQDSSMEKRIKMALPTPPSTEEELTSSSDGSPDAEVSEINQRLTKRRTTIENGRPSPLRALHLAPEFKSAGNFKTIAPPELPEDSDLATPLPEDFDAKKLIPLMKPGVQQLTVKMANHPHQFIQVPVMHIPKTALTDMERQHVVSMSRSSLIQSLPLNSLNANQPINFAVPMTFSSPLTPATPVNPTSSPSFFPHAIISTNSSAFNISPPQPSFTQASAIQMIIPGAQPMKMAPTQFISQSASSNTVYHNMG</sequence>
<protein>
    <recommendedName>
        <fullName evidence="12">E2F/DP family winged-helix DNA-binding domain-containing protein</fullName>
    </recommendedName>
</protein>
<keyword evidence="14" id="KW-1185">Reference proteome</keyword>
<keyword evidence="6" id="KW-0010">Activator</keyword>
<dbReference type="SUPFAM" id="SSF46785">
    <property type="entry name" value="Winged helix' DNA-binding domain"/>
    <property type="match status" value="2"/>
</dbReference>
<evidence type="ECO:0000256" key="5">
    <source>
        <dbReference type="ARBA" id="ARBA00023125"/>
    </source>
</evidence>
<evidence type="ECO:0000256" key="9">
    <source>
        <dbReference type="ARBA" id="ARBA00023306"/>
    </source>
</evidence>
<dbReference type="InterPro" id="IPR003316">
    <property type="entry name" value="E2F_WHTH_DNA-bd_dom"/>
</dbReference>
<keyword evidence="3" id="KW-0678">Repressor</keyword>
<feature type="domain" description="E2F/DP family winged-helix DNA-binding" evidence="12">
    <location>
        <begin position="172"/>
        <end position="239"/>
    </location>
</feature>
<comment type="similarity">
    <text evidence="2 10">Belongs to the E2F/DP family.</text>
</comment>
<dbReference type="GeneID" id="20240848"/>
<keyword evidence="9" id="KW-0131">Cell cycle</keyword>
<gene>
    <name evidence="13" type="ORF">LOTGIDRAFT_168338</name>
</gene>
<evidence type="ECO:0000256" key="1">
    <source>
        <dbReference type="ARBA" id="ARBA00004123"/>
    </source>
</evidence>
<evidence type="ECO:0000256" key="7">
    <source>
        <dbReference type="ARBA" id="ARBA00023163"/>
    </source>
</evidence>
<evidence type="ECO:0000256" key="2">
    <source>
        <dbReference type="ARBA" id="ARBA00010940"/>
    </source>
</evidence>
<dbReference type="AlphaFoldDB" id="V4B851"/>
<comment type="subcellular location">
    <subcellularLocation>
        <location evidence="1 10">Nucleus</location>
    </subcellularLocation>
</comment>
<dbReference type="InterPro" id="IPR015633">
    <property type="entry name" value="E2F"/>
</dbReference>
<evidence type="ECO:0000256" key="3">
    <source>
        <dbReference type="ARBA" id="ARBA00022491"/>
    </source>
</evidence>
<evidence type="ECO:0000256" key="4">
    <source>
        <dbReference type="ARBA" id="ARBA00023015"/>
    </source>
</evidence>
<dbReference type="GO" id="GO:0000981">
    <property type="term" value="F:DNA-binding transcription factor activity, RNA polymerase II-specific"/>
    <property type="evidence" value="ECO:0007669"/>
    <property type="project" value="TreeGrafter"/>
</dbReference>
<dbReference type="FunFam" id="1.10.10.10:FF:000100">
    <property type="entry name" value="E2F transcription factor 8"/>
    <property type="match status" value="1"/>
</dbReference>
<dbReference type="CTD" id="20240848"/>
<dbReference type="FunFam" id="1.10.10.10:FF:000073">
    <property type="entry name" value="E2F transcription factor 8"/>
    <property type="match status" value="1"/>
</dbReference>
<dbReference type="EMBL" id="KB203382">
    <property type="protein sequence ID" value="ESO84849.1"/>
    <property type="molecule type" value="Genomic_DNA"/>
</dbReference>
<evidence type="ECO:0000313" key="14">
    <source>
        <dbReference type="Proteomes" id="UP000030746"/>
    </source>
</evidence>
<keyword evidence="8 10" id="KW-0539">Nucleus</keyword>
<accession>V4B851</accession>
<feature type="region of interest" description="Disordered" evidence="11">
    <location>
        <begin position="16"/>
        <end position="114"/>
    </location>
</feature>
<evidence type="ECO:0000256" key="6">
    <source>
        <dbReference type="ARBA" id="ARBA00023159"/>
    </source>
</evidence>
<keyword evidence="4 10" id="KW-0805">Transcription regulation</keyword>
<dbReference type="InterPro" id="IPR036388">
    <property type="entry name" value="WH-like_DNA-bd_sf"/>
</dbReference>
<dbReference type="SMART" id="SM01372">
    <property type="entry name" value="E2F_TDP"/>
    <property type="match status" value="2"/>
</dbReference>
<dbReference type="InterPro" id="IPR036390">
    <property type="entry name" value="WH_DNA-bd_sf"/>
</dbReference>
<dbReference type="GO" id="GO:0090575">
    <property type="term" value="C:RNA polymerase II transcription regulator complex"/>
    <property type="evidence" value="ECO:0007669"/>
    <property type="project" value="TreeGrafter"/>
</dbReference>
<dbReference type="KEGG" id="lgi:LOTGIDRAFT_168338"/>
<dbReference type="GO" id="GO:0045892">
    <property type="term" value="P:negative regulation of DNA-templated transcription"/>
    <property type="evidence" value="ECO:0007669"/>
    <property type="project" value="UniProtKB-ARBA"/>
</dbReference>
<feature type="region of interest" description="Disordered" evidence="11">
    <location>
        <begin position="649"/>
        <end position="693"/>
    </location>
</feature>
<dbReference type="STRING" id="225164.V4B851"/>
<evidence type="ECO:0000259" key="12">
    <source>
        <dbReference type="SMART" id="SM01372"/>
    </source>
</evidence>
<keyword evidence="7 10" id="KW-0804">Transcription</keyword>
<keyword evidence="5 10" id="KW-0238">DNA-binding</keyword>
<feature type="region of interest" description="Disordered" evidence="11">
    <location>
        <begin position="129"/>
        <end position="174"/>
    </location>
</feature>
<name>V4B851_LOTGI</name>
<dbReference type="PANTHER" id="PTHR12081">
    <property type="entry name" value="TRANSCRIPTION FACTOR E2F"/>
    <property type="match status" value="1"/>
</dbReference>
<dbReference type="HOGENOM" id="CLU_324743_0_0_1"/>
<feature type="domain" description="E2F/DP family winged-helix DNA-binding" evidence="12">
    <location>
        <begin position="290"/>
        <end position="376"/>
    </location>
</feature>
<feature type="compositionally biased region" description="Basic and acidic residues" evidence="11">
    <location>
        <begin position="129"/>
        <end position="139"/>
    </location>
</feature>
<dbReference type="Pfam" id="PF02319">
    <property type="entry name" value="WHD_E2F_TDP"/>
    <property type="match status" value="2"/>
</dbReference>
<dbReference type="OMA" id="XKSENAP"/>
<feature type="region of interest" description="Disordered" evidence="11">
    <location>
        <begin position="468"/>
        <end position="501"/>
    </location>
</feature>
<proteinExistence type="inferred from homology"/>
<dbReference type="PANTHER" id="PTHR12081:SF7">
    <property type="entry name" value="TRANSCRIPTION FACTOR EFL-3"/>
    <property type="match status" value="1"/>
</dbReference>